<feature type="region of interest" description="Disordered" evidence="1">
    <location>
        <begin position="150"/>
        <end position="169"/>
    </location>
</feature>
<feature type="compositionally biased region" description="Pro residues" evidence="1">
    <location>
        <begin position="76"/>
        <end position="95"/>
    </location>
</feature>
<feature type="compositionally biased region" description="Basic residues" evidence="1">
    <location>
        <begin position="481"/>
        <end position="513"/>
    </location>
</feature>
<feature type="compositionally biased region" description="Low complexity" evidence="1">
    <location>
        <begin position="832"/>
        <end position="859"/>
    </location>
</feature>
<feature type="compositionally biased region" description="Low complexity" evidence="1">
    <location>
        <begin position="749"/>
        <end position="784"/>
    </location>
</feature>
<feature type="compositionally biased region" description="Polar residues" evidence="1">
    <location>
        <begin position="739"/>
        <end position="748"/>
    </location>
</feature>
<feature type="compositionally biased region" description="Low complexity" evidence="1">
    <location>
        <begin position="645"/>
        <end position="690"/>
    </location>
</feature>
<evidence type="ECO:0000313" key="3">
    <source>
        <dbReference type="EMBL" id="ORZ36225.1"/>
    </source>
</evidence>
<feature type="region of interest" description="Disordered" evidence="1">
    <location>
        <begin position="645"/>
        <end position="868"/>
    </location>
</feature>
<feature type="compositionally biased region" description="Basic residues" evidence="1">
    <location>
        <begin position="583"/>
        <end position="599"/>
    </location>
</feature>
<organism evidence="3 4">
    <name type="scientific">Catenaria anguillulae PL171</name>
    <dbReference type="NCBI Taxonomy" id="765915"/>
    <lineage>
        <taxon>Eukaryota</taxon>
        <taxon>Fungi</taxon>
        <taxon>Fungi incertae sedis</taxon>
        <taxon>Blastocladiomycota</taxon>
        <taxon>Blastocladiomycetes</taxon>
        <taxon>Blastocladiales</taxon>
        <taxon>Catenariaceae</taxon>
        <taxon>Catenaria</taxon>
    </lineage>
</organism>
<dbReference type="AlphaFoldDB" id="A0A1Y2HNQ8"/>
<keyword evidence="4" id="KW-1185">Reference proteome</keyword>
<feature type="compositionally biased region" description="Basic residues" evidence="1">
    <location>
        <begin position="185"/>
        <end position="269"/>
    </location>
</feature>
<feature type="region of interest" description="Disordered" evidence="1">
    <location>
        <begin position="176"/>
        <end position="279"/>
    </location>
</feature>
<evidence type="ECO:0000256" key="1">
    <source>
        <dbReference type="SAM" id="MobiDB-lite"/>
    </source>
</evidence>
<evidence type="ECO:0000313" key="4">
    <source>
        <dbReference type="Proteomes" id="UP000193411"/>
    </source>
</evidence>
<feature type="region of interest" description="Disordered" evidence="1">
    <location>
        <begin position="574"/>
        <end position="628"/>
    </location>
</feature>
<accession>A0A1Y2HNQ8</accession>
<proteinExistence type="predicted"/>
<feature type="chain" id="PRO_5012350146" description="Lebercilin domain-containing protein" evidence="2">
    <location>
        <begin position="33"/>
        <end position="868"/>
    </location>
</feature>
<name>A0A1Y2HNQ8_9FUNG</name>
<sequence length="868" mass="94122">MPPPTATSRRPAGHRLLPVLILISLATSLALADPLAISAQDLFSGDDTIDDITFDTDSATDFNVVTSDFEPIKQAPTPPTPSPPSSGFAPLPPPEVKTAAVPKPLNPIDPKSKQMIMDDDDDDEGDEDGEWRAIRDLSDLLFPGRQDVINVGGRRRGTRSGGKSVTSADKLLEALQKARGNVKVGRGKRAKRKRRGGRRNKVSKTGRKRGKGKVSKRGGRGGKSRKNKRKQKGNKNKRIKTKGRKPGGKRRRDKRKTRGRRTKRRRTRGSGRSVFDPKASDIKARLKRIGRNVDATQTRLKSALQSHDKRLETLVNDLVAGRQDRKEEIRGAIMSLHEEVRKVGLQVARYEAKYAAKDHVLLMQLRSIEHQITAIQEDQANGAFQSDFDAAQVEARLAKLDTKRSEVLAKRALTRAKIIDIRARARQVQSKVKAVITRLKRKQKQGPGQLEVGASEHAIENIRKALSRMTMSVRRTQLCPRVKKSKGRRGGKRKQKRKQRQKKARDARRKAIKKTMDGVKARQQELLARVADAVEGGGDDALASADPLKALADQVRREQEARKAEEMRQKLANLASALEGNGRRRRGQQRSKPRQHAQVRPRSGNINKGFANRRKPSPPPRRLELGRRRFAVQDQLLAEEAEALMGLADEPPSANPNSNDSPIIIIANPLTAPTTPSTPAAPAVPPGSSSGQSTGHTRGSQDDSDDSKRVGGSGTGKGGKTANTRRGSRAEEDDDASKGQGTSRGTSGRNANANPDANSASNSNANPSSRGSGSTQSGKGSQRQRTSRKSEDDQQVVSSDAPRGDSASKGTRSPNPDSQSGSRPSQDDNSKSSRNARSAAPSSPRSSSGRGSSSSASGSTGKGRGGRS</sequence>
<feature type="compositionally biased region" description="Polar residues" evidence="1">
    <location>
        <begin position="808"/>
        <end position="824"/>
    </location>
</feature>
<protein>
    <recommendedName>
        <fullName evidence="5">Lebercilin domain-containing protein</fullName>
    </recommendedName>
</protein>
<reference evidence="3 4" key="1">
    <citation type="submission" date="2016-07" db="EMBL/GenBank/DDBJ databases">
        <title>Pervasive Adenine N6-methylation of Active Genes in Fungi.</title>
        <authorList>
            <consortium name="DOE Joint Genome Institute"/>
            <person name="Mondo S.J."/>
            <person name="Dannebaum R.O."/>
            <person name="Kuo R.C."/>
            <person name="Labutti K."/>
            <person name="Haridas S."/>
            <person name="Kuo A."/>
            <person name="Salamov A."/>
            <person name="Ahrendt S.R."/>
            <person name="Lipzen A."/>
            <person name="Sullivan W."/>
            <person name="Andreopoulos W.B."/>
            <person name="Clum A."/>
            <person name="Lindquist E."/>
            <person name="Daum C."/>
            <person name="Ramamoorthy G.K."/>
            <person name="Gryganskyi A."/>
            <person name="Culley D."/>
            <person name="Magnuson J.K."/>
            <person name="James T.Y."/>
            <person name="O'Malley M.A."/>
            <person name="Stajich J.E."/>
            <person name="Spatafora J.W."/>
            <person name="Visel A."/>
            <person name="Grigoriev I.V."/>
        </authorList>
    </citation>
    <scope>NUCLEOTIDE SEQUENCE [LARGE SCALE GENOMIC DNA]</scope>
    <source>
        <strain evidence="3 4">PL171</strain>
    </source>
</reference>
<keyword evidence="2" id="KW-0732">Signal</keyword>
<evidence type="ECO:0000256" key="2">
    <source>
        <dbReference type="SAM" id="SignalP"/>
    </source>
</evidence>
<evidence type="ECO:0008006" key="5">
    <source>
        <dbReference type="Google" id="ProtNLM"/>
    </source>
</evidence>
<dbReference type="EMBL" id="MCFL01000018">
    <property type="protein sequence ID" value="ORZ36225.1"/>
    <property type="molecule type" value="Genomic_DNA"/>
</dbReference>
<feature type="compositionally biased region" description="Acidic residues" evidence="1">
    <location>
        <begin position="117"/>
        <end position="128"/>
    </location>
</feature>
<dbReference type="Proteomes" id="UP000193411">
    <property type="component" value="Unassembled WGS sequence"/>
</dbReference>
<feature type="region of interest" description="Disordered" evidence="1">
    <location>
        <begin position="70"/>
        <end position="128"/>
    </location>
</feature>
<gene>
    <name evidence="3" type="ORF">BCR44DRAFT_1433012</name>
</gene>
<feature type="region of interest" description="Disordered" evidence="1">
    <location>
        <begin position="480"/>
        <end position="520"/>
    </location>
</feature>
<feature type="signal peptide" evidence="2">
    <location>
        <begin position="1"/>
        <end position="32"/>
    </location>
</feature>
<comment type="caution">
    <text evidence="3">The sequence shown here is derived from an EMBL/GenBank/DDBJ whole genome shotgun (WGS) entry which is preliminary data.</text>
</comment>